<organism evidence="6">
    <name type="scientific">Prevotella sp. GTC17254</name>
    <dbReference type="NCBI Taxonomy" id="3236794"/>
    <lineage>
        <taxon>Bacteria</taxon>
        <taxon>Pseudomonadati</taxon>
        <taxon>Bacteroidota</taxon>
        <taxon>Bacteroidia</taxon>
        <taxon>Bacteroidales</taxon>
        <taxon>Prevotellaceae</taxon>
        <taxon>Prevotella</taxon>
    </lineage>
</organism>
<dbReference type="SMART" id="SM00534">
    <property type="entry name" value="MUTSac"/>
    <property type="match status" value="1"/>
</dbReference>
<dbReference type="GO" id="GO:0005524">
    <property type="term" value="F:ATP binding"/>
    <property type="evidence" value="ECO:0007669"/>
    <property type="project" value="UniProtKB-KW"/>
</dbReference>
<dbReference type="PANTHER" id="PTHR11361">
    <property type="entry name" value="DNA MISMATCH REPAIR PROTEIN MUTS FAMILY MEMBER"/>
    <property type="match status" value="1"/>
</dbReference>
<keyword evidence="1" id="KW-0547">Nucleotide-binding</keyword>
<dbReference type="GO" id="GO:0006298">
    <property type="term" value="P:mismatch repair"/>
    <property type="evidence" value="ECO:0007669"/>
    <property type="project" value="InterPro"/>
</dbReference>
<dbReference type="InterPro" id="IPR045076">
    <property type="entry name" value="MutS"/>
</dbReference>
<keyword evidence="4" id="KW-0812">Transmembrane</keyword>
<keyword evidence="3" id="KW-0238">DNA-binding</keyword>
<keyword evidence="4" id="KW-0472">Membrane</keyword>
<evidence type="ECO:0000313" key="6">
    <source>
        <dbReference type="EMBL" id="BFO74808.1"/>
    </source>
</evidence>
<evidence type="ECO:0000256" key="3">
    <source>
        <dbReference type="ARBA" id="ARBA00023125"/>
    </source>
</evidence>
<feature type="transmembrane region" description="Helical" evidence="4">
    <location>
        <begin position="27"/>
        <end position="45"/>
    </location>
</feature>
<evidence type="ECO:0000256" key="4">
    <source>
        <dbReference type="SAM" id="Phobius"/>
    </source>
</evidence>
<feature type="domain" description="DNA mismatch repair proteins mutS family" evidence="5">
    <location>
        <begin position="416"/>
        <end position="587"/>
    </location>
</feature>
<keyword evidence="2" id="KW-0067">ATP-binding</keyword>
<dbReference type="GO" id="GO:0140664">
    <property type="term" value="F:ATP-dependent DNA damage sensor activity"/>
    <property type="evidence" value="ECO:0007669"/>
    <property type="project" value="InterPro"/>
</dbReference>
<dbReference type="InterPro" id="IPR000432">
    <property type="entry name" value="DNA_mismatch_repair_MutS_C"/>
</dbReference>
<gene>
    <name evidence="6" type="ORF">GTC17254_24050</name>
</gene>
<evidence type="ECO:0000259" key="5">
    <source>
        <dbReference type="SMART" id="SM00534"/>
    </source>
</evidence>
<feature type="transmembrane region" description="Helical" evidence="4">
    <location>
        <begin position="239"/>
        <end position="257"/>
    </location>
</feature>
<proteinExistence type="predicted"/>
<dbReference type="GO" id="GO:0030983">
    <property type="term" value="F:mismatched DNA binding"/>
    <property type="evidence" value="ECO:0007669"/>
    <property type="project" value="InterPro"/>
</dbReference>
<keyword evidence="4" id="KW-1133">Transmembrane helix</keyword>
<name>A0AB33IYJ6_9BACT</name>
<dbReference type="AlphaFoldDB" id="A0AB33IYJ6"/>
<dbReference type="PANTHER" id="PTHR11361:SF99">
    <property type="entry name" value="DNA MISMATCH REPAIR PROTEIN"/>
    <property type="match status" value="1"/>
</dbReference>
<feature type="transmembrane region" description="Helical" evidence="4">
    <location>
        <begin position="212"/>
        <end position="233"/>
    </location>
</feature>
<dbReference type="Gene3D" id="3.40.50.300">
    <property type="entry name" value="P-loop containing nucleotide triphosphate hydrolases"/>
    <property type="match status" value="1"/>
</dbReference>
<dbReference type="SUPFAM" id="SSF52540">
    <property type="entry name" value="P-loop containing nucleoside triphosphate hydrolases"/>
    <property type="match status" value="1"/>
</dbReference>
<evidence type="ECO:0000256" key="1">
    <source>
        <dbReference type="ARBA" id="ARBA00022741"/>
    </source>
</evidence>
<protein>
    <submittedName>
        <fullName evidence="6">MutS family DNA mismatch repair protein</fullName>
    </submittedName>
</protein>
<accession>A0AB33IYJ6</accession>
<dbReference type="EMBL" id="AP035786">
    <property type="protein sequence ID" value="BFO74808.1"/>
    <property type="molecule type" value="Genomic_DNA"/>
</dbReference>
<dbReference type="InterPro" id="IPR027417">
    <property type="entry name" value="P-loop_NTPase"/>
</dbReference>
<dbReference type="Pfam" id="PF00488">
    <property type="entry name" value="MutS_V"/>
    <property type="match status" value="1"/>
</dbReference>
<evidence type="ECO:0000256" key="2">
    <source>
        <dbReference type="ARBA" id="ARBA00022840"/>
    </source>
</evidence>
<feature type="transmembrane region" description="Helical" evidence="4">
    <location>
        <begin position="51"/>
        <end position="69"/>
    </location>
</feature>
<dbReference type="GO" id="GO:0005829">
    <property type="term" value="C:cytosol"/>
    <property type="evidence" value="ECO:0007669"/>
    <property type="project" value="TreeGrafter"/>
</dbReference>
<sequence>MNLEAYYSGHAEALALEIAQLKRKGNALVIAQIALFVLFVAFIVLYTVVSWGWPLLACSALSLVGYAVVRRIDGLNSDRLQRKTDLRQVYLHELASLAGDFSAFDAGGHYADARHEYTFDLDVFGVESLFQRMNRTITSGGSDCLADRLSRLDYVVGRAEALAELAAKDAWRADFIALGQQRRLDTEEVMRAVMLMRETRIPGFALNGGMRILAWVAIVGCLGAFVAASLGMADWNLPIWWVILQFGLVFLFTSGTLKRVGGVVDRLHEQMATYIKVVRHIADETFVSALNADDSRTLREAIDSFAQLEQILGGLDRRGNILGLFFADGLAWSDFFLLRRFALWQRDYAGKMGDWLDAVSRVDVRVSMATFSYNHPEARPAEVLTDSREVVCEARGLFHPFLGAKAVRNDFSIVDHHYYIITGANMAGKSTFLRAVGINYILAMNGIPVFADGYRVSIFHLFSSMRTTDDLAHGISYFNAELLRLQQLLQFCHDHRPTLIILDEILKGTNSLDKLNGSRMFLEAISRLDVTGIIATHDLELSKMQSERFHNYCFEIELGADVTYSYKITPGVARNQNATYLLRRILETQ</sequence>
<reference evidence="6" key="1">
    <citation type="submission" date="2024-07" db="EMBL/GenBank/DDBJ databases">
        <title>Complete genome sequence of Prevotella sp. YM-2024 GTC17254.</title>
        <authorList>
            <person name="Hayashi M."/>
            <person name="Muto Y."/>
            <person name="Tanaka K."/>
            <person name="Niwa H."/>
        </authorList>
    </citation>
    <scope>NUCLEOTIDE SEQUENCE</scope>
    <source>
        <strain evidence="6">GTC17254</strain>
    </source>
</reference>